<evidence type="ECO:0000313" key="1">
    <source>
        <dbReference type="EMBL" id="KAK1130839.1"/>
    </source>
</evidence>
<dbReference type="AlphaFoldDB" id="A0AAD8FQ51"/>
<gene>
    <name evidence="1" type="ORF">AOXY_G38463</name>
</gene>
<evidence type="ECO:0000313" key="2">
    <source>
        <dbReference type="Proteomes" id="UP001230051"/>
    </source>
</evidence>
<name>A0AAD8FQ51_ACIOX</name>
<keyword evidence="2" id="KW-1185">Reference proteome</keyword>
<protein>
    <submittedName>
        <fullName evidence="1">Uncharacterized protein</fullName>
    </submittedName>
</protein>
<dbReference type="Proteomes" id="UP001230051">
    <property type="component" value="Unassembled WGS sequence"/>
</dbReference>
<sequence length="74" mass="7864">MKKPSFIKPFSDPHTATAVGTTARLLHQGTVPSQTVQTALQGCIKRHCGREDYPGRTVAIAVLQDGGGGQHSNH</sequence>
<dbReference type="EMBL" id="JAGXEW010001175">
    <property type="protein sequence ID" value="KAK1130839.1"/>
    <property type="molecule type" value="Genomic_DNA"/>
</dbReference>
<reference evidence="1" key="1">
    <citation type="submission" date="2022-02" db="EMBL/GenBank/DDBJ databases">
        <title>Atlantic sturgeon de novo genome assembly.</title>
        <authorList>
            <person name="Stock M."/>
            <person name="Klopp C."/>
            <person name="Guiguen Y."/>
            <person name="Cabau C."/>
            <person name="Parinello H."/>
            <person name="Santidrian Yebra-Pimentel E."/>
            <person name="Kuhl H."/>
            <person name="Dirks R.P."/>
            <person name="Guessner J."/>
            <person name="Wuertz S."/>
            <person name="Du K."/>
            <person name="Schartl M."/>
        </authorList>
    </citation>
    <scope>NUCLEOTIDE SEQUENCE</scope>
    <source>
        <strain evidence="1">STURGEONOMICS-FGT-2020</strain>
        <tissue evidence="1">Whole blood</tissue>
    </source>
</reference>
<organism evidence="1 2">
    <name type="scientific">Acipenser oxyrinchus oxyrinchus</name>
    <dbReference type="NCBI Taxonomy" id="40147"/>
    <lineage>
        <taxon>Eukaryota</taxon>
        <taxon>Metazoa</taxon>
        <taxon>Chordata</taxon>
        <taxon>Craniata</taxon>
        <taxon>Vertebrata</taxon>
        <taxon>Euteleostomi</taxon>
        <taxon>Actinopterygii</taxon>
        <taxon>Chondrostei</taxon>
        <taxon>Acipenseriformes</taxon>
        <taxon>Acipenseridae</taxon>
        <taxon>Acipenser</taxon>
    </lineage>
</organism>
<proteinExistence type="predicted"/>
<comment type="caution">
    <text evidence="1">The sequence shown here is derived from an EMBL/GenBank/DDBJ whole genome shotgun (WGS) entry which is preliminary data.</text>
</comment>
<accession>A0AAD8FQ51</accession>